<proteinExistence type="predicted"/>
<gene>
    <name evidence="1" type="ORF">Tci_638413</name>
</gene>
<name>A0A699K1L8_TANCI</name>
<organism evidence="1">
    <name type="scientific">Tanacetum cinerariifolium</name>
    <name type="common">Dalmatian daisy</name>
    <name type="synonym">Chrysanthemum cinerariifolium</name>
    <dbReference type="NCBI Taxonomy" id="118510"/>
    <lineage>
        <taxon>Eukaryota</taxon>
        <taxon>Viridiplantae</taxon>
        <taxon>Streptophyta</taxon>
        <taxon>Embryophyta</taxon>
        <taxon>Tracheophyta</taxon>
        <taxon>Spermatophyta</taxon>
        <taxon>Magnoliopsida</taxon>
        <taxon>eudicotyledons</taxon>
        <taxon>Gunneridae</taxon>
        <taxon>Pentapetalae</taxon>
        <taxon>asterids</taxon>
        <taxon>campanulids</taxon>
        <taxon>Asterales</taxon>
        <taxon>Asteraceae</taxon>
        <taxon>Asteroideae</taxon>
        <taxon>Anthemideae</taxon>
        <taxon>Anthemidinae</taxon>
        <taxon>Tanacetum</taxon>
    </lineage>
</organism>
<comment type="caution">
    <text evidence="1">The sequence shown here is derived from an EMBL/GenBank/DDBJ whole genome shotgun (WGS) entry which is preliminary data.</text>
</comment>
<reference evidence="1" key="1">
    <citation type="journal article" date="2019" name="Sci. Rep.">
        <title>Draft genome of Tanacetum cinerariifolium, the natural source of mosquito coil.</title>
        <authorList>
            <person name="Yamashiro T."/>
            <person name="Shiraishi A."/>
            <person name="Satake H."/>
            <person name="Nakayama K."/>
        </authorList>
    </citation>
    <scope>NUCLEOTIDE SEQUENCE</scope>
</reference>
<evidence type="ECO:0000313" key="1">
    <source>
        <dbReference type="EMBL" id="GFA66441.1"/>
    </source>
</evidence>
<sequence length="107" mass="11128">MPNRISFHVLIRQRGVTVLMAEDVVALIEEVAPWQEEALVVEKISSTGSKLIANGEDCLKGCDGADGGEVMGGGVVLGVVKRWLSKIPGEVIGERGGDTIGLDGGAV</sequence>
<dbReference type="EMBL" id="BKCJ010464684">
    <property type="protein sequence ID" value="GFA66441.1"/>
    <property type="molecule type" value="Genomic_DNA"/>
</dbReference>
<accession>A0A699K1L8</accession>
<dbReference type="AlphaFoldDB" id="A0A699K1L8"/>
<protein>
    <submittedName>
        <fullName evidence="1">Uncharacterized protein</fullName>
    </submittedName>
</protein>